<dbReference type="InterPro" id="IPR001254">
    <property type="entry name" value="Trypsin_dom"/>
</dbReference>
<dbReference type="GO" id="GO:0016787">
    <property type="term" value="F:hydrolase activity"/>
    <property type="evidence" value="ECO:0007669"/>
    <property type="project" value="UniProtKB-KW"/>
</dbReference>
<dbReference type="SUPFAM" id="SSF50494">
    <property type="entry name" value="Trypsin-like serine proteases"/>
    <property type="match status" value="1"/>
</dbReference>
<evidence type="ECO:0000313" key="6">
    <source>
        <dbReference type="EMBL" id="MCE2597034.1"/>
    </source>
</evidence>
<dbReference type="Proteomes" id="UP001201273">
    <property type="component" value="Unassembled WGS sequence"/>
</dbReference>
<keyword evidence="3" id="KW-0645">Protease</keyword>
<proteinExistence type="inferred from homology"/>
<dbReference type="NCBIfam" id="TIGR03501">
    <property type="entry name" value="GlyGly_CTERM"/>
    <property type="match status" value="1"/>
</dbReference>
<dbReference type="InterPro" id="IPR009003">
    <property type="entry name" value="Peptidase_S1_PA"/>
</dbReference>
<dbReference type="InterPro" id="IPR033116">
    <property type="entry name" value="TRYPSIN_SER"/>
</dbReference>
<dbReference type="PROSITE" id="PS00135">
    <property type="entry name" value="TRYPSIN_SER"/>
    <property type="match status" value="1"/>
</dbReference>
<keyword evidence="4" id="KW-0732">Signal</keyword>
<feature type="chain" id="PRO_5045213455" evidence="4">
    <location>
        <begin position="19"/>
        <end position="426"/>
    </location>
</feature>
<evidence type="ECO:0000259" key="5">
    <source>
        <dbReference type="PROSITE" id="PS50240"/>
    </source>
</evidence>
<reference evidence="6 7" key="1">
    <citation type="journal article" date="2022" name="Environ. Microbiol. Rep.">
        <title>Eco-phylogenetic analyses reveal divergent evolution of vitamin B12 metabolism in the marine bacterial family 'Psychromonadaceae'.</title>
        <authorList>
            <person name="Jin X."/>
            <person name="Yang Y."/>
            <person name="Cao H."/>
            <person name="Gao B."/>
            <person name="Zhao Z."/>
        </authorList>
    </citation>
    <scope>NUCLEOTIDE SEQUENCE [LARGE SCALE GENOMIC DNA]</scope>
    <source>
        <strain evidence="6 7">MKS20</strain>
    </source>
</reference>
<name>A0ABS8WHD3_9GAMM</name>
<evidence type="ECO:0000256" key="3">
    <source>
        <dbReference type="RuleBase" id="RU363034"/>
    </source>
</evidence>
<gene>
    <name evidence="6" type="ORF">K6Y31_19850</name>
</gene>
<feature type="domain" description="Peptidase S1" evidence="5">
    <location>
        <begin position="29"/>
        <end position="254"/>
    </location>
</feature>
<dbReference type="RefSeq" id="WP_233054780.1">
    <property type="nucleotide sequence ID" value="NZ_JAIMJA010000030.1"/>
</dbReference>
<keyword evidence="3 6" id="KW-0378">Hydrolase</keyword>
<dbReference type="PROSITE" id="PS00134">
    <property type="entry name" value="TRYPSIN_HIS"/>
    <property type="match status" value="1"/>
</dbReference>
<dbReference type="PROSITE" id="PS50240">
    <property type="entry name" value="TRYPSIN_DOM"/>
    <property type="match status" value="1"/>
</dbReference>
<dbReference type="InterPro" id="IPR018114">
    <property type="entry name" value="TRYPSIN_HIS"/>
</dbReference>
<dbReference type="EC" id="3.4.21.-" evidence="6"/>
<comment type="caution">
    <text evidence="6">The sequence shown here is derived from an EMBL/GenBank/DDBJ whole genome shotgun (WGS) entry which is preliminary data.</text>
</comment>
<evidence type="ECO:0000256" key="4">
    <source>
        <dbReference type="SAM" id="SignalP"/>
    </source>
</evidence>
<dbReference type="InterPro" id="IPR050430">
    <property type="entry name" value="Peptidase_S1"/>
</dbReference>
<feature type="signal peptide" evidence="4">
    <location>
        <begin position="1"/>
        <end position="18"/>
    </location>
</feature>
<dbReference type="EMBL" id="JAIMJA010000030">
    <property type="protein sequence ID" value="MCE2597034.1"/>
    <property type="molecule type" value="Genomic_DNA"/>
</dbReference>
<sequence length="426" mass="45659">MKWFLLSSALVFSSSLFAQTHLAQVSPRIVGGEEVTQVVPWMVSLQLDYNDSFAHICGGSLIASQWVLTAAHCTRGIKYSGQLNARLGITDLNQKGELIRVDKVFVHPNYSEATLANDIALLHLERATSATPVPLIASLEFAQLAYQTPFKAIGWGAINTKGDEYGSVLKQVQVPYADCSNFNLPDGVICAGGIAGEDACFGDSGGPLLYQMGAGYQQVGLVSAGYGQGCGEVDTPGGYSSTSFFNTWLQANLSQVWLADKVVNDVPSLGEYRFSITLHNDSSQVVTLGDIITSNEDLMVQYGEFDRQILPHSRLFIPLIYYPYLTLGSTSNRFTYQVIARLNEDLDNNGSNDFISSEVVLTVAPASPEPIPAVTPVPTLEPTPGVTIAPTPVPTVVVTPAPSSGGGSLSWFSLLVLTGLGLRKRG</sequence>
<dbReference type="Pfam" id="PF00089">
    <property type="entry name" value="Trypsin"/>
    <property type="match status" value="1"/>
</dbReference>
<evidence type="ECO:0000256" key="2">
    <source>
        <dbReference type="ARBA" id="ARBA00023157"/>
    </source>
</evidence>
<accession>A0ABS8WHD3</accession>
<keyword evidence="2" id="KW-1015">Disulfide bond</keyword>
<dbReference type="SMART" id="SM00020">
    <property type="entry name" value="Tryp_SPc"/>
    <property type="match status" value="1"/>
</dbReference>
<dbReference type="Gene3D" id="2.40.10.10">
    <property type="entry name" value="Trypsin-like serine proteases"/>
    <property type="match status" value="1"/>
</dbReference>
<keyword evidence="3" id="KW-0720">Serine protease</keyword>
<dbReference type="InterPro" id="IPR020008">
    <property type="entry name" value="GlyGly_CTERM"/>
</dbReference>
<dbReference type="PANTHER" id="PTHR24276">
    <property type="entry name" value="POLYSERASE-RELATED"/>
    <property type="match status" value="1"/>
</dbReference>
<protein>
    <submittedName>
        <fullName evidence="6">Trypsin-like serine protease</fullName>
        <ecNumber evidence="6">3.4.21.-</ecNumber>
    </submittedName>
</protein>
<keyword evidence="7" id="KW-1185">Reference proteome</keyword>
<dbReference type="PANTHER" id="PTHR24276:SF98">
    <property type="entry name" value="FI18310P1-RELATED"/>
    <property type="match status" value="1"/>
</dbReference>
<evidence type="ECO:0000256" key="1">
    <source>
        <dbReference type="ARBA" id="ARBA00007664"/>
    </source>
</evidence>
<dbReference type="InterPro" id="IPR001314">
    <property type="entry name" value="Peptidase_S1A"/>
</dbReference>
<dbReference type="InterPro" id="IPR043504">
    <property type="entry name" value="Peptidase_S1_PA_chymotrypsin"/>
</dbReference>
<evidence type="ECO:0000313" key="7">
    <source>
        <dbReference type="Proteomes" id="UP001201273"/>
    </source>
</evidence>
<organism evidence="6 7">
    <name type="scientific">Motilimonas cestriensis</name>
    <dbReference type="NCBI Taxonomy" id="2742685"/>
    <lineage>
        <taxon>Bacteria</taxon>
        <taxon>Pseudomonadati</taxon>
        <taxon>Pseudomonadota</taxon>
        <taxon>Gammaproteobacteria</taxon>
        <taxon>Alteromonadales</taxon>
        <taxon>Alteromonadales genera incertae sedis</taxon>
        <taxon>Motilimonas</taxon>
    </lineage>
</organism>
<dbReference type="PRINTS" id="PR00722">
    <property type="entry name" value="CHYMOTRYPSIN"/>
</dbReference>
<dbReference type="CDD" id="cd00190">
    <property type="entry name" value="Tryp_SPc"/>
    <property type="match status" value="1"/>
</dbReference>
<comment type="similarity">
    <text evidence="1">Belongs to the peptidase S1 family.</text>
</comment>